<dbReference type="OrthoDB" id="9768177at2"/>
<keyword evidence="4 7" id="KW-0812">Transmembrane</keyword>
<dbReference type="InterPro" id="IPR012910">
    <property type="entry name" value="Plug_dom"/>
</dbReference>
<keyword evidence="11" id="KW-1185">Reference proteome</keyword>
<dbReference type="AlphaFoldDB" id="A0A495J6L4"/>
<protein>
    <submittedName>
        <fullName evidence="10">TonB-linked SusC/RagA family outer membrane protein</fullName>
    </submittedName>
</protein>
<name>A0A495J6L4_9SPHI</name>
<dbReference type="SUPFAM" id="SSF56935">
    <property type="entry name" value="Porins"/>
    <property type="match status" value="1"/>
</dbReference>
<dbReference type="InterPro" id="IPR036942">
    <property type="entry name" value="Beta-barrel_TonB_sf"/>
</dbReference>
<dbReference type="NCBIfam" id="TIGR04057">
    <property type="entry name" value="SusC_RagA_signa"/>
    <property type="match status" value="1"/>
</dbReference>
<keyword evidence="3 7" id="KW-1134">Transmembrane beta strand</keyword>
<dbReference type="InterPro" id="IPR023997">
    <property type="entry name" value="TonB-dep_OMP_SusC/RagA_CS"/>
</dbReference>
<dbReference type="PROSITE" id="PS52016">
    <property type="entry name" value="TONB_DEPENDENT_REC_3"/>
    <property type="match status" value="1"/>
</dbReference>
<dbReference type="Gene3D" id="2.40.170.20">
    <property type="entry name" value="TonB-dependent receptor, beta-barrel domain"/>
    <property type="match status" value="1"/>
</dbReference>
<evidence type="ECO:0000259" key="9">
    <source>
        <dbReference type="Pfam" id="PF07715"/>
    </source>
</evidence>
<keyword evidence="2 7" id="KW-0813">Transport</keyword>
<dbReference type="RefSeq" id="WP_121199485.1">
    <property type="nucleotide sequence ID" value="NZ_RBKU01000001.1"/>
</dbReference>
<dbReference type="Pfam" id="PF07715">
    <property type="entry name" value="Plug"/>
    <property type="match status" value="1"/>
</dbReference>
<accession>A0A495J6L4</accession>
<dbReference type="InterPro" id="IPR023996">
    <property type="entry name" value="TonB-dep_OMP_SusC/RagA"/>
</dbReference>
<reference evidence="10 11" key="1">
    <citation type="submission" date="2018-10" db="EMBL/GenBank/DDBJ databases">
        <title>Genomic Encyclopedia of Archaeal and Bacterial Type Strains, Phase II (KMG-II): from individual species to whole genera.</title>
        <authorList>
            <person name="Goeker M."/>
        </authorList>
    </citation>
    <scope>NUCLEOTIDE SEQUENCE [LARGE SCALE GENOMIC DNA]</scope>
    <source>
        <strain evidence="10 11">DSM 18602</strain>
    </source>
</reference>
<evidence type="ECO:0000313" key="11">
    <source>
        <dbReference type="Proteomes" id="UP000268007"/>
    </source>
</evidence>
<dbReference type="InterPro" id="IPR011662">
    <property type="entry name" value="Secretin/TonB_short_N"/>
</dbReference>
<evidence type="ECO:0000256" key="5">
    <source>
        <dbReference type="ARBA" id="ARBA00023136"/>
    </source>
</evidence>
<comment type="subcellular location">
    <subcellularLocation>
        <location evidence="1 7">Cell outer membrane</location>
        <topology evidence="1 7">Multi-pass membrane protein</topology>
    </subcellularLocation>
</comment>
<dbReference type="InterPro" id="IPR037066">
    <property type="entry name" value="Plug_dom_sf"/>
</dbReference>
<dbReference type="EMBL" id="RBKU01000001">
    <property type="protein sequence ID" value="RKR84058.1"/>
    <property type="molecule type" value="Genomic_DNA"/>
</dbReference>
<evidence type="ECO:0000313" key="10">
    <source>
        <dbReference type="EMBL" id="RKR84058.1"/>
    </source>
</evidence>
<dbReference type="Pfam" id="PF13715">
    <property type="entry name" value="CarbopepD_reg_2"/>
    <property type="match status" value="1"/>
</dbReference>
<evidence type="ECO:0000256" key="4">
    <source>
        <dbReference type="ARBA" id="ARBA00022692"/>
    </source>
</evidence>
<dbReference type="Gene3D" id="2.170.130.10">
    <property type="entry name" value="TonB-dependent receptor, plug domain"/>
    <property type="match status" value="1"/>
</dbReference>
<keyword evidence="6 7" id="KW-0998">Cell outer membrane</keyword>
<dbReference type="Gene3D" id="2.60.40.1120">
    <property type="entry name" value="Carboxypeptidase-like, regulatory domain"/>
    <property type="match status" value="1"/>
</dbReference>
<evidence type="ECO:0000256" key="3">
    <source>
        <dbReference type="ARBA" id="ARBA00022452"/>
    </source>
</evidence>
<feature type="domain" description="Secretin/TonB short N-terminal" evidence="8">
    <location>
        <begin position="74"/>
        <end position="119"/>
    </location>
</feature>
<comment type="similarity">
    <text evidence="7">Belongs to the TonB-dependent receptor family.</text>
</comment>
<dbReference type="SUPFAM" id="SSF49464">
    <property type="entry name" value="Carboxypeptidase regulatory domain-like"/>
    <property type="match status" value="1"/>
</dbReference>
<evidence type="ECO:0000256" key="7">
    <source>
        <dbReference type="PROSITE-ProRule" id="PRU01360"/>
    </source>
</evidence>
<keyword evidence="5 7" id="KW-0472">Membrane</keyword>
<organism evidence="10 11">
    <name type="scientific">Mucilaginibacter gracilis</name>
    <dbReference type="NCBI Taxonomy" id="423350"/>
    <lineage>
        <taxon>Bacteria</taxon>
        <taxon>Pseudomonadati</taxon>
        <taxon>Bacteroidota</taxon>
        <taxon>Sphingobacteriia</taxon>
        <taxon>Sphingobacteriales</taxon>
        <taxon>Sphingobacteriaceae</taxon>
        <taxon>Mucilaginibacter</taxon>
    </lineage>
</organism>
<dbReference type="InterPro" id="IPR008969">
    <property type="entry name" value="CarboxyPept-like_regulatory"/>
</dbReference>
<dbReference type="NCBIfam" id="TIGR04056">
    <property type="entry name" value="OMP_RagA_SusC"/>
    <property type="match status" value="1"/>
</dbReference>
<evidence type="ECO:0000259" key="8">
    <source>
        <dbReference type="Pfam" id="PF07660"/>
    </source>
</evidence>
<proteinExistence type="inferred from homology"/>
<evidence type="ECO:0000256" key="1">
    <source>
        <dbReference type="ARBA" id="ARBA00004571"/>
    </source>
</evidence>
<evidence type="ECO:0000256" key="6">
    <source>
        <dbReference type="ARBA" id="ARBA00023237"/>
    </source>
</evidence>
<feature type="domain" description="TonB-dependent receptor plug" evidence="9">
    <location>
        <begin position="227"/>
        <end position="360"/>
    </location>
</feature>
<evidence type="ECO:0000256" key="2">
    <source>
        <dbReference type="ARBA" id="ARBA00022448"/>
    </source>
</evidence>
<dbReference type="InterPro" id="IPR039426">
    <property type="entry name" value="TonB-dep_rcpt-like"/>
</dbReference>
<comment type="caution">
    <text evidence="10">The sequence shown here is derived from an EMBL/GenBank/DDBJ whole genome shotgun (WGS) entry which is preliminary data.</text>
</comment>
<gene>
    <name evidence="10" type="ORF">BDD43_4280</name>
</gene>
<dbReference type="Proteomes" id="UP000268007">
    <property type="component" value="Unassembled WGS sequence"/>
</dbReference>
<sequence>MKLRDQFRSGHSACLYNQIVRTMKLTILIITSVLLQVSANGLAQKVTFNKKDVTLKQLFTEIRKQTGYNVFWQDGRVDDSQKINADFRNASLEDVLNNVLEPQSLTYSIVNKTVVVKKKEKTFFEKIKEVFSNIDVSGKLIDAETGQPIPYVTVTLKGTNRKVFTNESGTFFFAKVPENGSLVFTSVSYETITKTLSATMVVKLTVRVLKLDDVVISTGYQQIRKGASTGSYSILTDKDIESTPSVNLLERLDGKVPGVHFDVRNNAIQMRSINGYVKNSPPLIVIDGFPAANQNLVNISSSVIDGNPLNGNKSYLNPDQPGTSGNAVMDNINPNDIESIAFLKDAAAASIWGAAAANGVIVITTKKGKRNAPSINYSVTVSTSAPGNFSNAKAMTSAQYVELEQEMFNKGFFTDPITDFRNAPISEAQEWMFRVKRGTATAAQRDSALNILSNRSNRDQFKKYLLQRATSQQHSLSLSGGGNNNTYYIAANYNKDVPVYRSNYGETYALTSNLSNDFLNKRITVNTGINYQYTKSQVNSAALAALGTGSFGYAPYEMLVDAQGNPINKAVTFTQRVTDSLSNLGYLPWGYNAVNELNYSNTILSKNSIRLNSAIKGNITDWLNVTVSGQYQRNLANQDFLQNQNSFATRNLINTGTTLSGKTLIYGVPVGGVYKTSSTTYDDYSVRGQLNINKTFNQHHIDFLGGSEIRQYQYTGGTQTRYGYNEDLSTSAAVNPTVSYATVTRSTSSLGYSDGNIFKDSKRYLSYFALANYSFQNKYFASGSIRFDDYTNQGLDRSQRAVPLYSGGLRWNIHQENFLKDVKWIDGLNLRASIGTGGSIPTAGTSYATISIGSNDPYTTLPTASIVVPANSQLTWETTRTINEGIDAEFLHGRLSLSADIYQKRNYNLLISLPYNATYGFTTLQYNAGDAKGYGEEFIITGQPISTTNYNWTSSFNFSYATNVITDQRLATTNTSGGIAEITAGYPSDNIFVYRWAGLDNAGHSQIYGTDGTVLKSSGSRSVTNADLVYGGRTTPPYFGGWTNTFRYHDLSLIVRATYALGYKFLLTDINTSSYPTGTGFGGLIVNSARLATRWRNPGDEATTDVPGLAGNSFNSVSRFLGADINLRDAGNIRLQQVSLSYRLPQSFTRGQYIKAITVGATAANLGLIWRANKDGLDPDYQVTGTYTNLPPSATFLFNLNVSL</sequence>
<dbReference type="Pfam" id="PF07660">
    <property type="entry name" value="STN"/>
    <property type="match status" value="1"/>
</dbReference>
<dbReference type="GO" id="GO:0009279">
    <property type="term" value="C:cell outer membrane"/>
    <property type="evidence" value="ECO:0007669"/>
    <property type="project" value="UniProtKB-SubCell"/>
</dbReference>